<dbReference type="Gene3D" id="3.30.70.360">
    <property type="match status" value="1"/>
</dbReference>
<evidence type="ECO:0000259" key="4">
    <source>
        <dbReference type="Pfam" id="PF07687"/>
    </source>
</evidence>
<proteinExistence type="predicted"/>
<dbReference type="Gene3D" id="3.40.630.10">
    <property type="entry name" value="Zn peptidases"/>
    <property type="match status" value="1"/>
</dbReference>
<dbReference type="NCBIfam" id="NF005478">
    <property type="entry name" value="PRK07079.1"/>
    <property type="match status" value="1"/>
</dbReference>
<dbReference type="GO" id="GO:0008233">
    <property type="term" value="F:peptidase activity"/>
    <property type="evidence" value="ECO:0007669"/>
    <property type="project" value="UniProtKB-KW"/>
</dbReference>
<dbReference type="InterPro" id="IPR011650">
    <property type="entry name" value="Peptidase_M20_dimer"/>
</dbReference>
<dbReference type="InterPro" id="IPR001261">
    <property type="entry name" value="ArgE/DapE_CS"/>
</dbReference>
<dbReference type="Proteomes" id="UP000245708">
    <property type="component" value="Unassembled WGS sequence"/>
</dbReference>
<dbReference type="InterPro" id="IPR051458">
    <property type="entry name" value="Cyt/Met_Dipeptidase"/>
</dbReference>
<accession>A0A316GSC5</accession>
<dbReference type="AlphaFoldDB" id="A0A316GSC5"/>
<evidence type="ECO:0000256" key="1">
    <source>
        <dbReference type="ARBA" id="ARBA00022670"/>
    </source>
</evidence>
<gene>
    <name evidence="5" type="ORF">C7455_101533</name>
</gene>
<dbReference type="GO" id="GO:0046872">
    <property type="term" value="F:metal ion binding"/>
    <property type="evidence" value="ECO:0007669"/>
    <property type="project" value="UniProtKB-KW"/>
</dbReference>
<dbReference type="RefSeq" id="WP_109665106.1">
    <property type="nucleotide sequence ID" value="NZ_QGGW01000001.1"/>
</dbReference>
<keyword evidence="2" id="KW-0479">Metal-binding</keyword>
<keyword evidence="1" id="KW-0645">Protease</keyword>
<dbReference type="OrthoDB" id="9761532at2"/>
<evidence type="ECO:0000256" key="3">
    <source>
        <dbReference type="ARBA" id="ARBA00022801"/>
    </source>
</evidence>
<feature type="domain" description="Peptidase M20 dimerisation" evidence="4">
    <location>
        <begin position="203"/>
        <end position="350"/>
    </location>
</feature>
<dbReference type="PANTHER" id="PTHR43270:SF12">
    <property type="entry name" value="SUCCINYL-DIAMINOPIMELATE DESUCCINYLASE"/>
    <property type="match status" value="1"/>
</dbReference>
<keyword evidence="3" id="KW-0378">Hydrolase</keyword>
<organism evidence="5 6">
    <name type="scientific">Roseicyclus mahoneyensis</name>
    <dbReference type="NCBI Taxonomy" id="164332"/>
    <lineage>
        <taxon>Bacteria</taxon>
        <taxon>Pseudomonadati</taxon>
        <taxon>Pseudomonadota</taxon>
        <taxon>Alphaproteobacteria</taxon>
        <taxon>Rhodobacterales</taxon>
        <taxon>Roseobacteraceae</taxon>
        <taxon>Roseicyclus</taxon>
    </lineage>
</organism>
<evidence type="ECO:0000256" key="2">
    <source>
        <dbReference type="ARBA" id="ARBA00022723"/>
    </source>
</evidence>
<dbReference type="Pfam" id="PF07687">
    <property type="entry name" value="M20_dimer"/>
    <property type="match status" value="1"/>
</dbReference>
<dbReference type="InterPro" id="IPR002933">
    <property type="entry name" value="Peptidase_M20"/>
</dbReference>
<comment type="caution">
    <text evidence="5">The sequence shown here is derived from an EMBL/GenBank/DDBJ whole genome shotgun (WGS) entry which is preliminary data.</text>
</comment>
<dbReference type="PANTHER" id="PTHR43270">
    <property type="entry name" value="BETA-ALA-HIS DIPEPTIDASE"/>
    <property type="match status" value="1"/>
</dbReference>
<sequence>MLDTPTNRDTAVTLARAIATDDAFRAALADLIAFPTDSKSAEAPLHAYLAHVAQGFAAMGFETQGYTSEGRPFLVASRVEDATRPTVLGYAHGDTVPGMEGRWAEGRDPWTLTEDPATGRWYGRGIADNKGQMLVNMTALQAVLTARGSLGFNIHVLVEMGEEIGSPGLAKVCERLKDRLKADLLLASDGPRIDAGTPTIFLGARGGATFRLTLKRRNGGRHSGNFGGALKNPAMELAHALASIATPTGALRVPGWVPEGVPEAARAALAGLTPAGGEVDADWGAEGLTPAERIHAWNSAEILAFSAGDISQPVNAIPDEAQAVVQLRYVPGIDDTKLEQALRAHLDAQGHGDITITRQGAEFRASATPVDHPAARFAAASIARTHGADPVVLPSLGGSLPNDIFTEILGIPTVWVPHSYPGCSQHAPDEHLPRDLFADATGLMAGLYWDLGAASKKALLGS</sequence>
<dbReference type="EMBL" id="QGGW01000001">
    <property type="protein sequence ID" value="PWK62506.1"/>
    <property type="molecule type" value="Genomic_DNA"/>
</dbReference>
<reference evidence="5 6" key="1">
    <citation type="submission" date="2018-05" db="EMBL/GenBank/DDBJ databases">
        <title>Genomic Encyclopedia of Type Strains, Phase IV (KMG-IV): sequencing the most valuable type-strain genomes for metagenomic binning, comparative biology and taxonomic classification.</title>
        <authorList>
            <person name="Goeker M."/>
        </authorList>
    </citation>
    <scope>NUCLEOTIDE SEQUENCE [LARGE SCALE GENOMIC DNA]</scope>
    <source>
        <strain evidence="5 6">DSM 16097</strain>
    </source>
</reference>
<keyword evidence="6" id="KW-1185">Reference proteome</keyword>
<dbReference type="PROSITE" id="PS00759">
    <property type="entry name" value="ARGE_DAPE_CPG2_2"/>
    <property type="match status" value="1"/>
</dbReference>
<dbReference type="Pfam" id="PF01546">
    <property type="entry name" value="Peptidase_M20"/>
    <property type="match status" value="1"/>
</dbReference>
<dbReference type="GO" id="GO:0006508">
    <property type="term" value="P:proteolysis"/>
    <property type="evidence" value="ECO:0007669"/>
    <property type="project" value="UniProtKB-KW"/>
</dbReference>
<name>A0A316GSC5_9RHOB</name>
<evidence type="ECO:0000313" key="5">
    <source>
        <dbReference type="EMBL" id="PWK62506.1"/>
    </source>
</evidence>
<protein>
    <submittedName>
        <fullName evidence="5">Acetylornithine deacetylase/succinyl-diaminopimelate desuccinylase-like protein</fullName>
    </submittedName>
</protein>
<evidence type="ECO:0000313" key="6">
    <source>
        <dbReference type="Proteomes" id="UP000245708"/>
    </source>
</evidence>
<dbReference type="SUPFAM" id="SSF53187">
    <property type="entry name" value="Zn-dependent exopeptidases"/>
    <property type="match status" value="1"/>
</dbReference>